<organism evidence="8 9">
    <name type="scientific">Hungatella hathewayi</name>
    <dbReference type="NCBI Taxonomy" id="154046"/>
    <lineage>
        <taxon>Bacteria</taxon>
        <taxon>Bacillati</taxon>
        <taxon>Bacillota</taxon>
        <taxon>Clostridia</taxon>
        <taxon>Lachnospirales</taxon>
        <taxon>Lachnospiraceae</taxon>
        <taxon>Hungatella</taxon>
    </lineage>
</organism>
<evidence type="ECO:0000256" key="5">
    <source>
        <dbReference type="ARBA" id="ARBA00023136"/>
    </source>
</evidence>
<feature type="transmembrane region" description="Helical" evidence="6">
    <location>
        <begin position="190"/>
        <end position="212"/>
    </location>
</feature>
<protein>
    <submittedName>
        <fullName evidence="8">SLC13 family permease</fullName>
    </submittedName>
</protein>
<sequence length="530" mass="58743">MSCRIFNHCPKTVCASGISSVGRLQLFVVSPQRDTDMQTSRILITYGHNCYVFNKQKNGRNLFFQSLFVRKAPGLASQTEGKMSTKKLEILKWAAVLGVPLLIFCMPESGAFSHPIKLFLCLTVWGVMTFAMELLPNIVPAIVLPVGYVMLSLTGFETVFRPWTTNIPWMVLGAFILSNTLERIGLLKRVAVWCIVKTGGTYTGILWGIFLFGMISNLVMPGGFVPVTAAFTYGICKALGIQKSKAGAGIMLTGVFSTLVPGYFIFDPSNTGVLMGSAELSVTYLEYLKQNLIFLPLIPLLVFILSKMFRPEHAVSGKAYYKEEQRKLGKITSAEKKATVIIICLFLYLISGQEMMFGFILAAFAGFIPVIGISREEDFRTVNYPFLFFITGCMTIGMVATELGFGQILADMLFPYLYQMHETVLLGAVWFVAVIVNFLLTPLAAMASLGAPLAQLAQTLGINPQPVLYSFFQGLDQILLPYEYALYLISFSYGMMSLKDFVKGLAMKMAVAFLYLMVIGIPYWHLIGLL</sequence>
<evidence type="ECO:0000256" key="1">
    <source>
        <dbReference type="ARBA" id="ARBA00004141"/>
    </source>
</evidence>
<dbReference type="Proteomes" id="UP000261023">
    <property type="component" value="Unassembled WGS sequence"/>
</dbReference>
<dbReference type="OrthoDB" id="1954618at2"/>
<feature type="transmembrane region" description="Helical" evidence="6">
    <location>
        <begin position="292"/>
        <end position="310"/>
    </location>
</feature>
<evidence type="ECO:0000256" key="2">
    <source>
        <dbReference type="ARBA" id="ARBA00022448"/>
    </source>
</evidence>
<gene>
    <name evidence="8" type="ORF">DWX31_30385</name>
</gene>
<proteinExistence type="predicted"/>
<evidence type="ECO:0000259" key="7">
    <source>
        <dbReference type="Pfam" id="PF03600"/>
    </source>
</evidence>
<feature type="transmembrane region" description="Helical" evidence="6">
    <location>
        <begin position="356"/>
        <end position="374"/>
    </location>
</feature>
<dbReference type="AlphaFoldDB" id="A0A3E3DCA9"/>
<feature type="domain" description="Citrate transporter-like" evidence="7">
    <location>
        <begin position="128"/>
        <end position="469"/>
    </location>
</feature>
<feature type="transmembrane region" description="Helical" evidence="6">
    <location>
        <begin position="386"/>
        <end position="408"/>
    </location>
</feature>
<keyword evidence="3 6" id="KW-0812">Transmembrane</keyword>
<evidence type="ECO:0000256" key="3">
    <source>
        <dbReference type="ARBA" id="ARBA00022692"/>
    </source>
</evidence>
<evidence type="ECO:0000256" key="6">
    <source>
        <dbReference type="SAM" id="Phobius"/>
    </source>
</evidence>
<reference evidence="8 9" key="1">
    <citation type="submission" date="2018-08" db="EMBL/GenBank/DDBJ databases">
        <title>A genome reference for cultivated species of the human gut microbiota.</title>
        <authorList>
            <person name="Zou Y."/>
            <person name="Xue W."/>
            <person name="Luo G."/>
        </authorList>
    </citation>
    <scope>NUCLEOTIDE SEQUENCE [LARGE SCALE GENOMIC DNA]</scope>
    <source>
        <strain evidence="8 9">AF19-13AC</strain>
    </source>
</reference>
<feature type="transmembrane region" description="Helical" evidence="6">
    <location>
        <begin position="90"/>
        <end position="106"/>
    </location>
</feature>
<name>A0A3E3DCA9_9FIRM</name>
<evidence type="ECO:0000313" key="9">
    <source>
        <dbReference type="Proteomes" id="UP000261023"/>
    </source>
</evidence>
<dbReference type="GO" id="GO:0055085">
    <property type="term" value="P:transmembrane transport"/>
    <property type="evidence" value="ECO:0007669"/>
    <property type="project" value="InterPro"/>
</dbReference>
<dbReference type="GO" id="GO:0016020">
    <property type="term" value="C:membrane"/>
    <property type="evidence" value="ECO:0007669"/>
    <property type="project" value="UniProtKB-SubCell"/>
</dbReference>
<feature type="transmembrane region" description="Helical" evidence="6">
    <location>
        <begin position="505"/>
        <end position="524"/>
    </location>
</feature>
<keyword evidence="2" id="KW-0813">Transport</keyword>
<evidence type="ECO:0000256" key="4">
    <source>
        <dbReference type="ARBA" id="ARBA00022989"/>
    </source>
</evidence>
<feature type="transmembrane region" description="Helical" evidence="6">
    <location>
        <begin position="218"/>
        <end position="236"/>
    </location>
</feature>
<accession>A0A3E3DCA9</accession>
<dbReference type="EMBL" id="QTJW01000033">
    <property type="protein sequence ID" value="RGD66885.1"/>
    <property type="molecule type" value="Genomic_DNA"/>
</dbReference>
<comment type="caution">
    <text evidence="8">The sequence shown here is derived from an EMBL/GenBank/DDBJ whole genome shotgun (WGS) entry which is preliminary data.</text>
</comment>
<keyword evidence="4 6" id="KW-1133">Transmembrane helix</keyword>
<comment type="subcellular location">
    <subcellularLocation>
        <location evidence="1">Membrane</location>
        <topology evidence="1">Multi-pass membrane protein</topology>
    </subcellularLocation>
</comment>
<keyword evidence="5 6" id="KW-0472">Membrane</keyword>
<dbReference type="InterPro" id="IPR004680">
    <property type="entry name" value="Cit_transptr-like_dom"/>
</dbReference>
<evidence type="ECO:0000313" key="8">
    <source>
        <dbReference type="EMBL" id="RGD66885.1"/>
    </source>
</evidence>
<feature type="transmembrane region" description="Helical" evidence="6">
    <location>
        <begin position="248"/>
        <end position="266"/>
    </location>
</feature>
<dbReference type="Pfam" id="PF03600">
    <property type="entry name" value="CitMHS"/>
    <property type="match status" value="1"/>
</dbReference>
<feature type="transmembrane region" description="Helical" evidence="6">
    <location>
        <begin position="428"/>
        <end position="449"/>
    </location>
</feature>